<reference evidence="1" key="1">
    <citation type="submission" date="2021-06" db="EMBL/GenBank/DDBJ databases">
        <authorList>
            <person name="Hodson N. C."/>
            <person name="Mongue J. A."/>
            <person name="Jaron S. K."/>
        </authorList>
    </citation>
    <scope>NUCLEOTIDE SEQUENCE</scope>
</reference>
<dbReference type="AlphaFoldDB" id="A0A8J2NJL6"/>
<dbReference type="Proteomes" id="UP000708208">
    <property type="component" value="Unassembled WGS sequence"/>
</dbReference>
<gene>
    <name evidence="1" type="ORF">AFUS01_LOCUS4676</name>
</gene>
<organism evidence="1 2">
    <name type="scientific">Allacma fusca</name>
    <dbReference type="NCBI Taxonomy" id="39272"/>
    <lineage>
        <taxon>Eukaryota</taxon>
        <taxon>Metazoa</taxon>
        <taxon>Ecdysozoa</taxon>
        <taxon>Arthropoda</taxon>
        <taxon>Hexapoda</taxon>
        <taxon>Collembola</taxon>
        <taxon>Symphypleona</taxon>
        <taxon>Sminthuridae</taxon>
        <taxon>Allacma</taxon>
    </lineage>
</organism>
<accession>A0A8J2NJL6</accession>
<evidence type="ECO:0000313" key="1">
    <source>
        <dbReference type="EMBL" id="CAG7706507.1"/>
    </source>
</evidence>
<protein>
    <submittedName>
        <fullName evidence="1">Uncharacterized protein</fullName>
    </submittedName>
</protein>
<name>A0A8J2NJL6_9HEXA</name>
<sequence length="57" mass="6461">WLNHSGRQVIHQCMCHSGLTCNISVRTQPKLKFFCFLDSSNVTCFSSWVSSKIGVQN</sequence>
<feature type="non-terminal residue" evidence="1">
    <location>
        <position position="1"/>
    </location>
</feature>
<comment type="caution">
    <text evidence="1">The sequence shown here is derived from an EMBL/GenBank/DDBJ whole genome shotgun (WGS) entry which is preliminary data.</text>
</comment>
<evidence type="ECO:0000313" key="2">
    <source>
        <dbReference type="Proteomes" id="UP000708208"/>
    </source>
</evidence>
<proteinExistence type="predicted"/>
<dbReference type="EMBL" id="CAJVCH010029309">
    <property type="protein sequence ID" value="CAG7706507.1"/>
    <property type="molecule type" value="Genomic_DNA"/>
</dbReference>
<keyword evidence="2" id="KW-1185">Reference proteome</keyword>